<dbReference type="GO" id="GO:0051082">
    <property type="term" value="F:unfolded protein binding"/>
    <property type="evidence" value="ECO:0007669"/>
    <property type="project" value="InterPro"/>
</dbReference>
<proteinExistence type="inferred from homology"/>
<evidence type="ECO:0000256" key="4">
    <source>
        <dbReference type="ARBA" id="ARBA00023010"/>
    </source>
</evidence>
<keyword evidence="3 5" id="KW-0653">Protein transport</keyword>
<dbReference type="AlphaFoldDB" id="A0A558DFG6"/>
<evidence type="ECO:0000313" key="7">
    <source>
        <dbReference type="Proteomes" id="UP000317355"/>
    </source>
</evidence>
<evidence type="ECO:0000256" key="5">
    <source>
        <dbReference type="HAMAP-Rule" id="MF_00821"/>
    </source>
</evidence>
<dbReference type="NCBIfam" id="TIGR00809">
    <property type="entry name" value="secB"/>
    <property type="match status" value="1"/>
</dbReference>
<comment type="caution">
    <text evidence="6">The sequence shown here is derived from an EMBL/GenBank/DDBJ whole genome shotgun (WGS) entry which is preliminary data.</text>
</comment>
<dbReference type="SUPFAM" id="SSF54611">
    <property type="entry name" value="SecB-like"/>
    <property type="match status" value="1"/>
</dbReference>
<dbReference type="Pfam" id="PF02556">
    <property type="entry name" value="SecB"/>
    <property type="match status" value="1"/>
</dbReference>
<comment type="subunit">
    <text evidence="5">Homotetramer, a dimer of dimers. One homotetramer interacts with 1 SecA dimer.</text>
</comment>
<dbReference type="STRING" id="1543721.AAY24_12800"/>
<organism evidence="6 7">
    <name type="scientific">Sedimenticola thiotaurini</name>
    <dbReference type="NCBI Taxonomy" id="1543721"/>
    <lineage>
        <taxon>Bacteria</taxon>
        <taxon>Pseudomonadati</taxon>
        <taxon>Pseudomonadota</taxon>
        <taxon>Gammaproteobacteria</taxon>
        <taxon>Chromatiales</taxon>
        <taxon>Sedimenticolaceae</taxon>
        <taxon>Sedimenticola</taxon>
    </lineage>
</organism>
<keyword evidence="5" id="KW-0963">Cytoplasm</keyword>
<comment type="similarity">
    <text evidence="1 5">Belongs to the SecB family.</text>
</comment>
<dbReference type="PRINTS" id="PR01594">
    <property type="entry name" value="SECBCHAPRONE"/>
</dbReference>
<evidence type="ECO:0000313" key="6">
    <source>
        <dbReference type="EMBL" id="TVT59776.1"/>
    </source>
</evidence>
<gene>
    <name evidence="5 6" type="primary">secB</name>
    <name evidence="6" type="ORF">FHK82_01990</name>
</gene>
<dbReference type="GO" id="GO:0051262">
    <property type="term" value="P:protein tetramerization"/>
    <property type="evidence" value="ECO:0007669"/>
    <property type="project" value="InterPro"/>
</dbReference>
<dbReference type="GO" id="GO:0005737">
    <property type="term" value="C:cytoplasm"/>
    <property type="evidence" value="ECO:0007669"/>
    <property type="project" value="UniProtKB-SubCell"/>
</dbReference>
<evidence type="ECO:0000256" key="2">
    <source>
        <dbReference type="ARBA" id="ARBA00022448"/>
    </source>
</evidence>
<accession>A0A558DFG6</accession>
<comment type="subcellular location">
    <subcellularLocation>
        <location evidence="5">Cytoplasm</location>
    </subcellularLocation>
</comment>
<comment type="function">
    <text evidence="5">One of the proteins required for the normal export of preproteins out of the cell cytoplasm. It is a molecular chaperone that binds to a subset of precursor proteins, maintaining them in a translocation-competent state. It also specifically binds to its receptor SecA.</text>
</comment>
<dbReference type="EMBL" id="VMRY01000003">
    <property type="protein sequence ID" value="TVT59776.1"/>
    <property type="molecule type" value="Genomic_DNA"/>
</dbReference>
<dbReference type="PANTHER" id="PTHR36918:SF1">
    <property type="entry name" value="PROTEIN-EXPORT PROTEIN SECB"/>
    <property type="match status" value="1"/>
</dbReference>
<sequence length="159" mass="17869">MTENAQPTEHSREFSLQRIFVKDISFETPNSPSIFTLEWKPESSLNLNSNVSKLDNDLYEIVLTVTVTTKIGDKTAYLVEVQQGGIFTIRNFPEEEMGHMIGAYCPNILFPYAREVVSDLVSKGSFPQLLLTPVSFDALYAQHMQEQAQQAQAAEPATH</sequence>
<dbReference type="Gene3D" id="3.10.420.10">
    <property type="entry name" value="SecB-like"/>
    <property type="match status" value="1"/>
</dbReference>
<dbReference type="HAMAP" id="MF_00821">
    <property type="entry name" value="SecB"/>
    <property type="match status" value="1"/>
</dbReference>
<reference evidence="6 7" key="1">
    <citation type="submission" date="2019-07" db="EMBL/GenBank/DDBJ databases">
        <title>The pathways for chlorine oxyanion respiration interact through the shared metabolite chlorate.</title>
        <authorList>
            <person name="Barnum T.P."/>
            <person name="Cheng Y."/>
            <person name="Hill K.A."/>
            <person name="Lucas L.N."/>
            <person name="Carlson H.K."/>
            <person name="Coates J.D."/>
        </authorList>
    </citation>
    <scope>NUCLEOTIDE SEQUENCE [LARGE SCALE GENOMIC DNA]</scope>
    <source>
        <strain evidence="6">BK-3</strain>
    </source>
</reference>
<dbReference type="PANTHER" id="PTHR36918">
    <property type="match status" value="1"/>
</dbReference>
<protein>
    <recommendedName>
        <fullName evidence="5">Protein-export protein SecB</fullName>
    </recommendedName>
</protein>
<evidence type="ECO:0000256" key="1">
    <source>
        <dbReference type="ARBA" id="ARBA00009990"/>
    </source>
</evidence>
<dbReference type="NCBIfam" id="NF004393">
    <property type="entry name" value="PRK05751.1-4"/>
    <property type="match status" value="1"/>
</dbReference>
<keyword evidence="5" id="KW-0143">Chaperone</keyword>
<dbReference type="InterPro" id="IPR035958">
    <property type="entry name" value="SecB-like_sf"/>
</dbReference>
<dbReference type="GO" id="GO:0015031">
    <property type="term" value="P:protein transport"/>
    <property type="evidence" value="ECO:0007669"/>
    <property type="project" value="UniProtKB-UniRule"/>
</dbReference>
<name>A0A558DFG6_9GAMM</name>
<dbReference type="GO" id="GO:0006457">
    <property type="term" value="P:protein folding"/>
    <property type="evidence" value="ECO:0007669"/>
    <property type="project" value="UniProtKB-UniRule"/>
</dbReference>
<evidence type="ECO:0000256" key="3">
    <source>
        <dbReference type="ARBA" id="ARBA00022927"/>
    </source>
</evidence>
<dbReference type="InterPro" id="IPR003708">
    <property type="entry name" value="SecB"/>
</dbReference>
<dbReference type="Proteomes" id="UP000317355">
    <property type="component" value="Unassembled WGS sequence"/>
</dbReference>
<keyword evidence="4 5" id="KW-0811">Translocation</keyword>
<keyword evidence="2 5" id="KW-0813">Transport</keyword>